<comment type="caution">
    <text evidence="1">The sequence shown here is derived from an EMBL/GenBank/DDBJ whole genome shotgun (WGS) entry which is preliminary data.</text>
</comment>
<protein>
    <submittedName>
        <fullName evidence="1">Uncharacterized protein</fullName>
    </submittedName>
</protein>
<dbReference type="Proteomes" id="UP000187609">
    <property type="component" value="Unassembled WGS sequence"/>
</dbReference>
<name>A0A314LBZ3_NICAT</name>
<keyword evidence="2" id="KW-1185">Reference proteome</keyword>
<dbReference type="AlphaFoldDB" id="A0A314LBZ3"/>
<dbReference type="Gramene" id="OIT39240">
    <property type="protein sequence ID" value="OIT39240"/>
    <property type="gene ID" value="A4A49_10577"/>
</dbReference>
<sequence>MNQILPIYEFLDVLNPNSITFFFYQYFSSSPSLSVTFIFSVTKFFSAKVPESSLFQISLRLWIASSLALLRCLHPFKGFSFGYVSHIL</sequence>
<accession>A0A314LBZ3</accession>
<gene>
    <name evidence="1" type="ORF">A4A49_10577</name>
</gene>
<evidence type="ECO:0000313" key="2">
    <source>
        <dbReference type="Proteomes" id="UP000187609"/>
    </source>
</evidence>
<proteinExistence type="predicted"/>
<reference evidence="1" key="1">
    <citation type="submission" date="2016-11" db="EMBL/GenBank/DDBJ databases">
        <title>The genome of Nicotiana attenuata.</title>
        <authorList>
            <person name="Xu S."/>
            <person name="Brockmoeller T."/>
            <person name="Gaquerel E."/>
            <person name="Navarro A."/>
            <person name="Kuhl H."/>
            <person name="Gase K."/>
            <person name="Ling Z."/>
            <person name="Zhou W."/>
            <person name="Kreitzer C."/>
            <person name="Stanke M."/>
            <person name="Tang H."/>
            <person name="Lyons E."/>
            <person name="Pandey P."/>
            <person name="Pandey S.P."/>
            <person name="Timmermann B."/>
            <person name="Baldwin I.T."/>
        </authorList>
    </citation>
    <scope>NUCLEOTIDE SEQUENCE [LARGE SCALE GENOMIC DNA]</scope>
    <source>
        <strain evidence="1">UT</strain>
    </source>
</reference>
<organism evidence="1 2">
    <name type="scientific">Nicotiana attenuata</name>
    <name type="common">Coyote tobacco</name>
    <dbReference type="NCBI Taxonomy" id="49451"/>
    <lineage>
        <taxon>Eukaryota</taxon>
        <taxon>Viridiplantae</taxon>
        <taxon>Streptophyta</taxon>
        <taxon>Embryophyta</taxon>
        <taxon>Tracheophyta</taxon>
        <taxon>Spermatophyta</taxon>
        <taxon>Magnoliopsida</taxon>
        <taxon>eudicotyledons</taxon>
        <taxon>Gunneridae</taxon>
        <taxon>Pentapetalae</taxon>
        <taxon>asterids</taxon>
        <taxon>lamiids</taxon>
        <taxon>Solanales</taxon>
        <taxon>Solanaceae</taxon>
        <taxon>Nicotianoideae</taxon>
        <taxon>Nicotianeae</taxon>
        <taxon>Nicotiana</taxon>
    </lineage>
</organism>
<dbReference type="EMBL" id="MJEQ01000130">
    <property type="protein sequence ID" value="OIT39240.1"/>
    <property type="molecule type" value="Genomic_DNA"/>
</dbReference>
<evidence type="ECO:0000313" key="1">
    <source>
        <dbReference type="EMBL" id="OIT39240.1"/>
    </source>
</evidence>